<dbReference type="InterPro" id="IPR023393">
    <property type="entry name" value="START-like_dom_sf"/>
</dbReference>
<dbReference type="EMBL" id="JBFXLQ010000037">
    <property type="protein sequence ID" value="KAL2864770.1"/>
    <property type="molecule type" value="Genomic_DNA"/>
</dbReference>
<dbReference type="Pfam" id="PF10604">
    <property type="entry name" value="Polyketide_cyc2"/>
    <property type="match status" value="1"/>
</dbReference>
<keyword evidence="2" id="KW-1185">Reference proteome</keyword>
<dbReference type="SUPFAM" id="SSF55961">
    <property type="entry name" value="Bet v1-like"/>
    <property type="match status" value="1"/>
</dbReference>
<evidence type="ECO:0000313" key="2">
    <source>
        <dbReference type="Proteomes" id="UP001610432"/>
    </source>
</evidence>
<dbReference type="PANTHER" id="PTHR36166:SF1">
    <property type="entry name" value="SRPBCC DOMAIN-CONTAINING PROTEIN"/>
    <property type="match status" value="1"/>
</dbReference>
<organism evidence="1 2">
    <name type="scientific">Aspergillus lucknowensis</name>
    <dbReference type="NCBI Taxonomy" id="176173"/>
    <lineage>
        <taxon>Eukaryota</taxon>
        <taxon>Fungi</taxon>
        <taxon>Dikarya</taxon>
        <taxon>Ascomycota</taxon>
        <taxon>Pezizomycotina</taxon>
        <taxon>Eurotiomycetes</taxon>
        <taxon>Eurotiomycetidae</taxon>
        <taxon>Eurotiales</taxon>
        <taxon>Aspergillaceae</taxon>
        <taxon>Aspergillus</taxon>
        <taxon>Aspergillus subgen. Nidulantes</taxon>
    </lineage>
</organism>
<comment type="caution">
    <text evidence="1">The sequence shown here is derived from an EMBL/GenBank/DDBJ whole genome shotgun (WGS) entry which is preliminary data.</text>
</comment>
<dbReference type="InterPro" id="IPR019587">
    <property type="entry name" value="Polyketide_cyclase/dehydratase"/>
</dbReference>
<sequence length="158" mass="17248">MYIISKSIEIAASPATVREKFLDFPSIPSYTPNGFVGSISPAPDKAPSALVPGDKLTCVMGVNKMKFSPVVLENSPAVFSWRGSLPAGIFTGEHIFRFEEVEGGIKTRLVHEERFTGLLAGALMGRGWVSGWVGMREETEKGFEGFNEDFKAWVEGSE</sequence>
<evidence type="ECO:0000313" key="1">
    <source>
        <dbReference type="EMBL" id="KAL2864770.1"/>
    </source>
</evidence>
<reference evidence="1 2" key="1">
    <citation type="submission" date="2024-07" db="EMBL/GenBank/DDBJ databases">
        <title>Section-level genome sequencing and comparative genomics of Aspergillus sections Usti and Cavernicolus.</title>
        <authorList>
            <consortium name="Lawrence Berkeley National Laboratory"/>
            <person name="Nybo J.L."/>
            <person name="Vesth T.C."/>
            <person name="Theobald S."/>
            <person name="Frisvad J.C."/>
            <person name="Larsen T.O."/>
            <person name="Kjaerboelling I."/>
            <person name="Rothschild-Mancinelli K."/>
            <person name="Lyhne E.K."/>
            <person name="Kogle M.E."/>
            <person name="Barry K."/>
            <person name="Clum A."/>
            <person name="Na H."/>
            <person name="Ledsgaard L."/>
            <person name="Lin J."/>
            <person name="Lipzen A."/>
            <person name="Kuo A."/>
            <person name="Riley R."/>
            <person name="Mondo S."/>
            <person name="Labutti K."/>
            <person name="Haridas S."/>
            <person name="Pangalinan J."/>
            <person name="Salamov A.A."/>
            <person name="Simmons B.A."/>
            <person name="Magnuson J.K."/>
            <person name="Chen J."/>
            <person name="Drula E."/>
            <person name="Henrissat B."/>
            <person name="Wiebenga A."/>
            <person name="Lubbers R.J."/>
            <person name="Gomes A.C."/>
            <person name="Macurrencykelacurrency M.R."/>
            <person name="Stajich J."/>
            <person name="Grigoriev I.V."/>
            <person name="Mortensen U.H."/>
            <person name="De Vries R.P."/>
            <person name="Baker S.E."/>
            <person name="Andersen M.R."/>
        </authorList>
    </citation>
    <scope>NUCLEOTIDE SEQUENCE [LARGE SCALE GENOMIC DNA]</scope>
    <source>
        <strain evidence="1 2">CBS 449.75</strain>
    </source>
</reference>
<dbReference type="CDD" id="cd07822">
    <property type="entry name" value="SRPBCC_4"/>
    <property type="match status" value="1"/>
</dbReference>
<dbReference type="PANTHER" id="PTHR36166">
    <property type="entry name" value="CHROMOSOME 9, WHOLE GENOME SHOTGUN SEQUENCE"/>
    <property type="match status" value="1"/>
</dbReference>
<dbReference type="RefSeq" id="XP_070883749.1">
    <property type="nucleotide sequence ID" value="XM_071034532.1"/>
</dbReference>
<proteinExistence type="predicted"/>
<protein>
    <submittedName>
        <fullName evidence="1">Uncharacterized protein</fullName>
    </submittedName>
</protein>
<dbReference type="GeneID" id="98149604"/>
<dbReference type="Proteomes" id="UP001610432">
    <property type="component" value="Unassembled WGS sequence"/>
</dbReference>
<name>A0ABR4LJP9_9EURO</name>
<dbReference type="Gene3D" id="3.30.530.20">
    <property type="match status" value="1"/>
</dbReference>
<gene>
    <name evidence="1" type="ORF">BJX67DRAFT_389680</name>
</gene>
<accession>A0ABR4LJP9</accession>